<reference evidence="1 2" key="1">
    <citation type="submission" date="2017-02" db="EMBL/GenBank/DDBJ databases">
        <authorList>
            <person name="Peterson S.W."/>
        </authorList>
    </citation>
    <scope>NUCLEOTIDE SEQUENCE [LARGE SCALE GENOMIC DNA]</scope>
    <source>
        <strain evidence="1 2">DSM 21749</strain>
    </source>
</reference>
<accession>A0A1T4PSH6</accession>
<sequence length="172" mass="17834">MNLLFFIDIVMTRLWKSAAPLRVARATSKADALGSGNADIVFGEDRSDWSSSNDSGYSPSHDWDFTPIAAVDSSDRTLGAVPPGELHRGTDINPASGLIMVGGAAGLDVGGNLYGTSADDTYLSGLGCTGATYDCLASFDSSSSLDCFSSSDCFSSTDSFDSYGSGGFGSDW</sequence>
<evidence type="ECO:0000313" key="2">
    <source>
        <dbReference type="Proteomes" id="UP000190061"/>
    </source>
</evidence>
<proteinExistence type="predicted"/>
<keyword evidence="2" id="KW-1185">Reference proteome</keyword>
<dbReference type="Proteomes" id="UP000190061">
    <property type="component" value="Unassembled WGS sequence"/>
</dbReference>
<evidence type="ECO:0000313" key="1">
    <source>
        <dbReference type="EMBL" id="SJZ94157.1"/>
    </source>
</evidence>
<protein>
    <submittedName>
        <fullName evidence="1">Uncharacterized protein</fullName>
    </submittedName>
</protein>
<gene>
    <name evidence="1" type="ORF">SAMN02745674_01350</name>
</gene>
<organism evidence="1 2">
    <name type="scientific">Lysobacter spongiicola DSM 21749</name>
    <dbReference type="NCBI Taxonomy" id="1122188"/>
    <lineage>
        <taxon>Bacteria</taxon>
        <taxon>Pseudomonadati</taxon>
        <taxon>Pseudomonadota</taxon>
        <taxon>Gammaproteobacteria</taxon>
        <taxon>Lysobacterales</taxon>
        <taxon>Lysobacteraceae</taxon>
        <taxon>Novilysobacter</taxon>
    </lineage>
</organism>
<dbReference type="AlphaFoldDB" id="A0A1T4PSH6"/>
<name>A0A1T4PSH6_9GAMM</name>
<dbReference type="EMBL" id="FUXP01000003">
    <property type="protein sequence ID" value="SJZ94157.1"/>
    <property type="molecule type" value="Genomic_DNA"/>
</dbReference>
<dbReference type="RefSeq" id="WP_143814180.1">
    <property type="nucleotide sequence ID" value="NZ_FUXP01000003.1"/>
</dbReference>